<dbReference type="EMBL" id="JACHDO010000001">
    <property type="protein sequence ID" value="MBB5493865.1"/>
    <property type="molecule type" value="Genomic_DNA"/>
</dbReference>
<dbReference type="Proteomes" id="UP000579647">
    <property type="component" value="Unassembled WGS sequence"/>
</dbReference>
<comment type="subcellular location">
    <subcellularLocation>
        <location evidence="1">Membrane</location>
        <topology evidence="1">Multi-pass membrane protein</topology>
    </subcellularLocation>
</comment>
<evidence type="ECO:0000313" key="9">
    <source>
        <dbReference type="Proteomes" id="UP000579647"/>
    </source>
</evidence>
<protein>
    <submittedName>
        <fullName evidence="8">Putative Tic20 family protein</fullName>
    </submittedName>
</protein>
<feature type="compositionally biased region" description="Basic and acidic residues" evidence="5">
    <location>
        <begin position="100"/>
        <end position="109"/>
    </location>
</feature>
<accession>A0A840WPV9</accession>
<evidence type="ECO:0000259" key="7">
    <source>
        <dbReference type="Pfam" id="PF08044"/>
    </source>
</evidence>
<dbReference type="AlphaFoldDB" id="A0A840WPV9"/>
<dbReference type="InterPro" id="IPR019109">
    <property type="entry name" value="MamF_MmsF"/>
</dbReference>
<evidence type="ECO:0000313" key="8">
    <source>
        <dbReference type="EMBL" id="MBB5493865.1"/>
    </source>
</evidence>
<gene>
    <name evidence="8" type="ORF">HNR07_005002</name>
</gene>
<dbReference type="PANTHER" id="PTHR40763:SF4">
    <property type="entry name" value="DUF1707 DOMAIN-CONTAINING PROTEIN"/>
    <property type="match status" value="1"/>
</dbReference>
<feature type="domain" description="DUF1707" evidence="7">
    <location>
        <begin position="26"/>
        <end position="77"/>
    </location>
</feature>
<evidence type="ECO:0000256" key="1">
    <source>
        <dbReference type="ARBA" id="ARBA00004141"/>
    </source>
</evidence>
<keyword evidence="4 6" id="KW-0472">Membrane</keyword>
<feature type="transmembrane region" description="Helical" evidence="6">
    <location>
        <begin position="157"/>
        <end position="175"/>
    </location>
</feature>
<evidence type="ECO:0000256" key="6">
    <source>
        <dbReference type="SAM" id="Phobius"/>
    </source>
</evidence>
<keyword evidence="9" id="KW-1185">Reference proteome</keyword>
<feature type="transmembrane region" description="Helical" evidence="6">
    <location>
        <begin position="125"/>
        <end position="145"/>
    </location>
</feature>
<keyword evidence="2 6" id="KW-0812">Transmembrane</keyword>
<organism evidence="8 9">
    <name type="scientific">Nocardiopsis metallicus</name>
    <dbReference type="NCBI Taxonomy" id="179819"/>
    <lineage>
        <taxon>Bacteria</taxon>
        <taxon>Bacillati</taxon>
        <taxon>Actinomycetota</taxon>
        <taxon>Actinomycetes</taxon>
        <taxon>Streptosporangiales</taxon>
        <taxon>Nocardiopsidaceae</taxon>
        <taxon>Nocardiopsis</taxon>
    </lineage>
</organism>
<dbReference type="Pfam" id="PF09685">
    <property type="entry name" value="MamF_MmsF"/>
    <property type="match status" value="1"/>
</dbReference>
<feature type="compositionally biased region" description="Polar residues" evidence="5">
    <location>
        <begin position="1"/>
        <end position="11"/>
    </location>
</feature>
<evidence type="ECO:0000256" key="3">
    <source>
        <dbReference type="ARBA" id="ARBA00022989"/>
    </source>
</evidence>
<reference evidence="8 9" key="1">
    <citation type="submission" date="2020-08" db="EMBL/GenBank/DDBJ databases">
        <title>Sequencing the genomes of 1000 actinobacteria strains.</title>
        <authorList>
            <person name="Klenk H.-P."/>
        </authorList>
    </citation>
    <scope>NUCLEOTIDE SEQUENCE [LARGE SCALE GENOMIC DNA]</scope>
    <source>
        <strain evidence="8 9">DSM 44598</strain>
    </source>
</reference>
<comment type="caution">
    <text evidence="8">The sequence shown here is derived from an EMBL/GenBank/DDBJ whole genome shotgun (WGS) entry which is preliminary data.</text>
</comment>
<evidence type="ECO:0000256" key="5">
    <source>
        <dbReference type="SAM" id="MobiDB-lite"/>
    </source>
</evidence>
<evidence type="ECO:0000256" key="4">
    <source>
        <dbReference type="ARBA" id="ARBA00023136"/>
    </source>
</evidence>
<dbReference type="InterPro" id="IPR012551">
    <property type="entry name" value="DUF1707_SHOCT-like"/>
</dbReference>
<dbReference type="RefSeq" id="WP_184366974.1">
    <property type="nucleotide sequence ID" value="NZ_BAAAKM010000131.1"/>
</dbReference>
<keyword evidence="3 6" id="KW-1133">Transmembrane helix</keyword>
<feature type="transmembrane region" description="Helical" evidence="6">
    <location>
        <begin position="181"/>
        <end position="202"/>
    </location>
</feature>
<evidence type="ECO:0000256" key="2">
    <source>
        <dbReference type="ARBA" id="ARBA00022692"/>
    </source>
</evidence>
<proteinExistence type="predicted"/>
<dbReference type="Pfam" id="PF08044">
    <property type="entry name" value="DUF1707"/>
    <property type="match status" value="1"/>
</dbReference>
<feature type="region of interest" description="Disordered" evidence="5">
    <location>
        <begin position="1"/>
        <end position="27"/>
    </location>
</feature>
<name>A0A840WPV9_9ACTN</name>
<sequence length="220" mass="24126">MAVQNPQNPQWRNPWDRSPATHAPQIRLTHADRDAVAEVLREAYSQGQLDEDEFEERLDKAMRAKVSNDLAPLTTDLGVQVSPGGTGNAPGVTQQNGNQAKDKAKDRGPTTDNPVEKVGAAAGHLSAWFLPFLAPLVLMIIGGELSPYLKRQAMEALNFQLFCLIGAVVSVLLFWLVVPLIALVLIGLGWVVLPIIATIASLQGARWRYPMVYRLIKDNN</sequence>
<feature type="region of interest" description="Disordered" evidence="5">
    <location>
        <begin position="80"/>
        <end position="114"/>
    </location>
</feature>
<dbReference type="PANTHER" id="PTHR40763">
    <property type="entry name" value="MEMBRANE PROTEIN-RELATED"/>
    <property type="match status" value="1"/>
</dbReference>